<dbReference type="RefSeq" id="WP_345105267.1">
    <property type="nucleotide sequence ID" value="NZ_BAABCV010000009.1"/>
</dbReference>
<name>A0ABP7WZ66_9SPHI</name>
<dbReference type="EMBL" id="BAABCV010000009">
    <property type="protein sequence ID" value="GAA4100454.1"/>
    <property type="molecule type" value="Genomic_DNA"/>
</dbReference>
<dbReference type="Proteomes" id="UP001500841">
    <property type="component" value="Unassembled WGS sequence"/>
</dbReference>
<protein>
    <submittedName>
        <fullName evidence="1">Uncharacterized protein</fullName>
    </submittedName>
</protein>
<comment type="caution">
    <text evidence="1">The sequence shown here is derived from an EMBL/GenBank/DDBJ whole genome shotgun (WGS) entry which is preliminary data.</text>
</comment>
<evidence type="ECO:0000313" key="2">
    <source>
        <dbReference type="Proteomes" id="UP001500841"/>
    </source>
</evidence>
<proteinExistence type="predicted"/>
<accession>A0ABP7WZ66</accession>
<keyword evidence="2" id="KW-1185">Reference proteome</keyword>
<gene>
    <name evidence="1" type="ORF">GCM10022392_26290</name>
</gene>
<evidence type="ECO:0000313" key="1">
    <source>
        <dbReference type="EMBL" id="GAA4100454.1"/>
    </source>
</evidence>
<organism evidence="1 2">
    <name type="scientific">Mucilaginibacter panaciglaebae</name>
    <dbReference type="NCBI Taxonomy" id="502331"/>
    <lineage>
        <taxon>Bacteria</taxon>
        <taxon>Pseudomonadati</taxon>
        <taxon>Bacteroidota</taxon>
        <taxon>Sphingobacteriia</taxon>
        <taxon>Sphingobacteriales</taxon>
        <taxon>Sphingobacteriaceae</taxon>
        <taxon>Mucilaginibacter</taxon>
    </lineage>
</organism>
<reference evidence="2" key="1">
    <citation type="journal article" date="2019" name="Int. J. Syst. Evol. Microbiol.">
        <title>The Global Catalogue of Microorganisms (GCM) 10K type strain sequencing project: providing services to taxonomists for standard genome sequencing and annotation.</title>
        <authorList>
            <consortium name="The Broad Institute Genomics Platform"/>
            <consortium name="The Broad Institute Genome Sequencing Center for Infectious Disease"/>
            <person name="Wu L."/>
            <person name="Ma J."/>
        </authorList>
    </citation>
    <scope>NUCLEOTIDE SEQUENCE [LARGE SCALE GENOMIC DNA]</scope>
    <source>
        <strain evidence="2">JCM 17085</strain>
    </source>
</reference>
<sequence length="279" mass="32841">MGTQFDVSFKAAITELRLIDARLTVLNSLVDRSKINIEVDQTIGNELHTVGFAFRDITLDIGTDNLFMPTDTYTLNRLNFSDEIGLILSRECLFQVAQSYEILETYLYNQVADYIRLNTNLQLPNDFNPQMDFQNIRKALKRVKDRVNNRHLIDILRTNNTIFQAYEVNNIYNLNFKEWLDMFSETRHSITHYRMKLNNYLKDEIPDCFNNYFKIKVVEDEEYIFTGVNDCKEFLHILAGYVFFIYKSVTDGTFGTKTKFSTISHVFHDPYYNSPIIEN</sequence>